<dbReference type="Proteomes" id="UP000076715">
    <property type="component" value="Unassembled WGS sequence"/>
</dbReference>
<feature type="transmembrane region" description="Helical" evidence="1">
    <location>
        <begin position="21"/>
        <end position="43"/>
    </location>
</feature>
<keyword evidence="1" id="KW-0472">Membrane</keyword>
<evidence type="ECO:0000259" key="2">
    <source>
        <dbReference type="Pfam" id="PF06580"/>
    </source>
</evidence>
<reference evidence="3 4" key="1">
    <citation type="submission" date="2016-01" db="EMBL/GenBank/DDBJ databases">
        <title>The draft genome sequence of Aquimarina sp. RZW4-3-2.</title>
        <authorList>
            <person name="Wang Y."/>
        </authorList>
    </citation>
    <scope>NUCLEOTIDE SEQUENCE [LARGE SCALE GENOMIC DNA]</scope>
    <source>
        <strain evidence="3 4">RZW4-3-2</strain>
    </source>
</reference>
<feature type="domain" description="Signal transduction histidine kinase internal region" evidence="2">
    <location>
        <begin position="172"/>
        <end position="250"/>
    </location>
</feature>
<dbReference type="AlphaFoldDB" id="A0A162CX36"/>
<dbReference type="GO" id="GO:0016020">
    <property type="term" value="C:membrane"/>
    <property type="evidence" value="ECO:0007669"/>
    <property type="project" value="InterPro"/>
</dbReference>
<comment type="caution">
    <text evidence="3">The sequence shown here is derived from an EMBL/GenBank/DDBJ whole genome shotgun (WGS) entry which is preliminary data.</text>
</comment>
<dbReference type="STRING" id="1642818.AWE51_02650"/>
<dbReference type="Pfam" id="PF06580">
    <property type="entry name" value="His_kinase"/>
    <property type="match status" value="1"/>
</dbReference>
<evidence type="ECO:0000313" key="3">
    <source>
        <dbReference type="EMBL" id="KZS42359.1"/>
    </source>
</evidence>
<protein>
    <recommendedName>
        <fullName evidence="2">Signal transduction histidine kinase internal region domain-containing protein</fullName>
    </recommendedName>
</protein>
<name>A0A162CX36_9FLAO</name>
<evidence type="ECO:0000313" key="4">
    <source>
        <dbReference type="Proteomes" id="UP000076715"/>
    </source>
</evidence>
<gene>
    <name evidence="3" type="ORF">AWE51_02650</name>
</gene>
<keyword evidence="1" id="KW-0812">Transmembrane</keyword>
<keyword evidence="1" id="KW-1133">Transmembrane helix</keyword>
<dbReference type="PANTHER" id="PTHR34220">
    <property type="entry name" value="SENSOR HISTIDINE KINASE YPDA"/>
    <property type="match status" value="1"/>
</dbReference>
<feature type="transmembrane region" description="Helical" evidence="1">
    <location>
        <begin position="83"/>
        <end position="107"/>
    </location>
</feature>
<proteinExistence type="predicted"/>
<dbReference type="RefSeq" id="WP_066309946.1">
    <property type="nucleotide sequence ID" value="NZ_LQRT01000002.1"/>
</dbReference>
<feature type="transmembrane region" description="Helical" evidence="1">
    <location>
        <begin position="55"/>
        <end position="74"/>
    </location>
</feature>
<dbReference type="EMBL" id="LQRT01000002">
    <property type="protein sequence ID" value="KZS42359.1"/>
    <property type="molecule type" value="Genomic_DNA"/>
</dbReference>
<dbReference type="InterPro" id="IPR010559">
    <property type="entry name" value="Sig_transdc_His_kin_internal"/>
</dbReference>
<organism evidence="3 4">
    <name type="scientific">Aquimarina aggregata</name>
    <dbReference type="NCBI Taxonomy" id="1642818"/>
    <lineage>
        <taxon>Bacteria</taxon>
        <taxon>Pseudomonadati</taxon>
        <taxon>Bacteroidota</taxon>
        <taxon>Flavobacteriia</taxon>
        <taxon>Flavobacteriales</taxon>
        <taxon>Flavobacteriaceae</taxon>
        <taxon>Aquimarina</taxon>
    </lineage>
</organism>
<evidence type="ECO:0000256" key="1">
    <source>
        <dbReference type="SAM" id="Phobius"/>
    </source>
</evidence>
<accession>A0A162CX36</accession>
<dbReference type="OrthoDB" id="9809908at2"/>
<dbReference type="GO" id="GO:0000155">
    <property type="term" value="F:phosphorelay sensor kinase activity"/>
    <property type="evidence" value="ECO:0007669"/>
    <property type="project" value="InterPro"/>
</dbReference>
<sequence>MSDFIGKTLIETITKYKGHHIAFWAIYHFAWWSIYTGSIWGVLETFEQPYSIVKYLGYVIFQAFAVYFCLYVLIPRYLEKRQYLIFVGLLTLTIIVTSICISTNYYISGWIAGKSTYELFNIHPASFVTIFKQNAFPSSVAAMTLGMSIKLAKNWQESQKRQQILEKEKLETELKFLKSQFNPHFLFNTINSIFVLIDKNTEMASESLVKFSGLLRYQLYECNTSTIPLEKELSYIASFMELESLRQNENFNLETVFPQTLDKDLVIAPFILIPFIENAFKHLSEDKKLKKWIRLTINVLGNELIFNLTNSANYDVRDYQLNEKMYGGLGLKNVQRRLDILYPDNFTLLISKDEDAYAVQLKLNLQVKPDVQLKRITA</sequence>
<dbReference type="InterPro" id="IPR050640">
    <property type="entry name" value="Bact_2-comp_sensor_kinase"/>
</dbReference>
<keyword evidence="4" id="KW-1185">Reference proteome</keyword>
<dbReference type="PANTHER" id="PTHR34220:SF7">
    <property type="entry name" value="SENSOR HISTIDINE KINASE YPDA"/>
    <property type="match status" value="1"/>
</dbReference>